<dbReference type="Gene3D" id="3.40.50.1110">
    <property type="entry name" value="SGNH hydrolase"/>
    <property type="match status" value="1"/>
</dbReference>
<evidence type="ECO:0000313" key="2">
    <source>
        <dbReference type="EMBL" id="ATL49995.1"/>
    </source>
</evidence>
<dbReference type="AlphaFoldDB" id="A0A291R1E8"/>
<dbReference type="SUPFAM" id="SSF52266">
    <property type="entry name" value="SGNH hydrolase"/>
    <property type="match status" value="1"/>
</dbReference>
<dbReference type="RefSeq" id="WP_098196361.1">
    <property type="nucleotide sequence ID" value="NZ_CP023777.1"/>
</dbReference>
<protein>
    <submittedName>
        <fullName evidence="2">Lysophospholipase</fullName>
    </submittedName>
</protein>
<gene>
    <name evidence="2" type="ORF">COR50_21855</name>
</gene>
<dbReference type="Pfam" id="PF13472">
    <property type="entry name" value="Lipase_GDSL_2"/>
    <property type="match status" value="1"/>
</dbReference>
<reference evidence="2 3" key="1">
    <citation type="submission" date="2017-10" db="EMBL/GenBank/DDBJ databases">
        <title>Paenichitinophaga pekingensis gen. nov., sp. nov., isolated from activated sludge.</title>
        <authorList>
            <person name="Jin D."/>
            <person name="Kong X."/>
            <person name="Deng Y."/>
            <person name="Bai Z."/>
        </authorList>
    </citation>
    <scope>NUCLEOTIDE SEQUENCE [LARGE SCALE GENOMIC DNA]</scope>
    <source>
        <strain evidence="2 3">13</strain>
    </source>
</reference>
<dbReference type="CDD" id="cd01832">
    <property type="entry name" value="SGNH_hydrolase_like_1"/>
    <property type="match status" value="1"/>
</dbReference>
<dbReference type="InterPro" id="IPR036514">
    <property type="entry name" value="SGNH_hydro_sf"/>
</dbReference>
<keyword evidence="3" id="KW-1185">Reference proteome</keyword>
<name>A0A291R1E8_9BACT</name>
<evidence type="ECO:0000313" key="3">
    <source>
        <dbReference type="Proteomes" id="UP000220133"/>
    </source>
</evidence>
<accession>A0A291R1E8</accession>
<sequence length="208" mass="23105">MRSEHEQHELSYLALGDSYTIGESVADTERFPMQTVELLRRKGLSVQQPRIVATTGWTTDELEAGIVLAGIEPTYDLVTLLIGVNDQYRGRSVQEYEPAFEKLLRAAIAFAGGERNHVFVLSIPDWGVTPFAEGRDRQQIAFEIDAYNAVNRRIAQKEGVAYLDITPGTRLATSDPSLVAGDGLHPSGKEYTAWAQQLAPMILKVMQR</sequence>
<proteinExistence type="predicted"/>
<dbReference type="EMBL" id="CP023777">
    <property type="protein sequence ID" value="ATL49995.1"/>
    <property type="molecule type" value="Genomic_DNA"/>
</dbReference>
<dbReference type="Proteomes" id="UP000220133">
    <property type="component" value="Chromosome"/>
</dbReference>
<evidence type="ECO:0000259" key="1">
    <source>
        <dbReference type="Pfam" id="PF13472"/>
    </source>
</evidence>
<dbReference type="InterPro" id="IPR013830">
    <property type="entry name" value="SGNH_hydro"/>
</dbReference>
<dbReference type="OrthoDB" id="158267at2"/>
<dbReference type="KEGG" id="cbae:COR50_21855"/>
<organism evidence="2 3">
    <name type="scientific">Chitinophaga caeni</name>
    <dbReference type="NCBI Taxonomy" id="2029983"/>
    <lineage>
        <taxon>Bacteria</taxon>
        <taxon>Pseudomonadati</taxon>
        <taxon>Bacteroidota</taxon>
        <taxon>Chitinophagia</taxon>
        <taxon>Chitinophagales</taxon>
        <taxon>Chitinophagaceae</taxon>
        <taxon>Chitinophaga</taxon>
    </lineage>
</organism>
<feature type="domain" description="SGNH hydrolase-type esterase" evidence="1">
    <location>
        <begin position="14"/>
        <end position="189"/>
    </location>
</feature>
<dbReference type="GO" id="GO:0016788">
    <property type="term" value="F:hydrolase activity, acting on ester bonds"/>
    <property type="evidence" value="ECO:0007669"/>
    <property type="project" value="UniProtKB-ARBA"/>
</dbReference>